<proteinExistence type="predicted"/>
<dbReference type="Proteomes" id="UP000037035">
    <property type="component" value="Unassembled WGS sequence"/>
</dbReference>
<organism evidence="1 2">
    <name type="scientific">Puccinia sorghi</name>
    <dbReference type="NCBI Taxonomy" id="27349"/>
    <lineage>
        <taxon>Eukaryota</taxon>
        <taxon>Fungi</taxon>
        <taxon>Dikarya</taxon>
        <taxon>Basidiomycota</taxon>
        <taxon>Pucciniomycotina</taxon>
        <taxon>Pucciniomycetes</taxon>
        <taxon>Pucciniales</taxon>
        <taxon>Pucciniaceae</taxon>
        <taxon>Puccinia</taxon>
    </lineage>
</organism>
<dbReference type="EMBL" id="LAVV01006398">
    <property type="protein sequence ID" value="KNZ60141.1"/>
    <property type="molecule type" value="Genomic_DNA"/>
</dbReference>
<dbReference type="VEuPathDB" id="FungiDB:VP01_1604g2"/>
<keyword evidence="2" id="KW-1185">Reference proteome</keyword>
<accession>A0A0L6VH82</accession>
<gene>
    <name evidence="1" type="ORF">VP01_1604g2</name>
</gene>
<evidence type="ECO:0000313" key="1">
    <source>
        <dbReference type="EMBL" id="KNZ60141.1"/>
    </source>
</evidence>
<name>A0A0L6VH82_9BASI</name>
<reference evidence="1 2" key="1">
    <citation type="submission" date="2015-08" db="EMBL/GenBank/DDBJ databases">
        <title>Next Generation Sequencing and Analysis of the Genome of Puccinia sorghi L Schw, the Causal Agent of Maize Common Rust.</title>
        <authorList>
            <person name="Rochi L."/>
            <person name="Burguener G."/>
            <person name="Darino M."/>
            <person name="Turjanski A."/>
            <person name="Kreff E."/>
            <person name="Dieguez M.J."/>
            <person name="Sacco F."/>
        </authorList>
    </citation>
    <scope>NUCLEOTIDE SEQUENCE [LARGE SCALE GENOMIC DNA]</scope>
    <source>
        <strain evidence="1 2">RO10H11247</strain>
    </source>
</reference>
<evidence type="ECO:0000313" key="2">
    <source>
        <dbReference type="Proteomes" id="UP000037035"/>
    </source>
</evidence>
<dbReference type="AlphaFoldDB" id="A0A0L6VH82"/>
<comment type="caution">
    <text evidence="1">The sequence shown here is derived from an EMBL/GenBank/DDBJ whole genome shotgun (WGS) entry which is preliminary data.</text>
</comment>
<sequence>MQSFPPLLGWCMWQYSTPTHILYPNKLLTLIILPNLRSIPDKHSPVVICPLFQSWLRPKKKSPSIGMSFVPILMKTYTFNTSHVLCSNPDQDMILQPTSCPSVPVPLYIDPILSHPSVLLLSRIPFWNCSVNGTEKWVLEDWKTLFPCAKHLFHNFPYGRNQEKSKGSSQKDIINVLKLQNKSREIKTWKKTTIYITKFTWNTRFDSGTNPLFLMYLAQVPFGPDDAYSCFLSLALANQLTLQPNILKSSVSHFHLSLFPDFIIWFQPHHHLLFCFHSSKSVLKDMISSNHLSSPSNLSILSPCSSSPIFQGYLPVSQFLTGWTSFLISFSTAWHYHKAHSMKPHEPLWIPVFNRSAACLHLFSKANSTQTPQKKSPSIPPSCQLKPHKSSVLHNCPRVETWLKPSHFQKALGRRGLKSGVYTHIRQSNTQFNCMSPGTVSQEASAWIGEAVAGLDHISDVFPMAFTPLLPSRLSIELGVESKTLLIALLNPYHHNGRRCDGSIWFQVSNVIKDQAHMGHMEPLASSGLYLDFDLSANQDSGLSHEMWPINFQYSVFKSWPTTTHGSAHRFQSSCSGKSEYMIQRLPISKHGSALWNYTSKNTSPFNIKGGPLSPPQNYSPIHGIPSIITNLPLPLRLIHSGVISIRHSIKSFHTFIKVHLHIDIYFS</sequence>
<protein>
    <submittedName>
        <fullName evidence="1">Uncharacterized protein</fullName>
    </submittedName>
</protein>